<gene>
    <name evidence="1" type="ORF">CGI_10003790</name>
</gene>
<accession>K1PRP5</accession>
<proteinExistence type="predicted"/>
<sequence>MSVDSVDVTVSRNNPGCLVRVCFSFSTRGLPALSAPLSRLPAWFLNGPKKSHPAMPSMSAAVVVLHLASPPVSVSTTFTPTQ</sequence>
<dbReference type="InParanoid" id="K1PRP5"/>
<evidence type="ECO:0000313" key="1">
    <source>
        <dbReference type="EMBL" id="EKC21509.1"/>
    </source>
</evidence>
<name>K1PRP5_MAGGI</name>
<dbReference type="EMBL" id="JH815722">
    <property type="protein sequence ID" value="EKC21509.1"/>
    <property type="molecule type" value="Genomic_DNA"/>
</dbReference>
<dbReference type="HOGENOM" id="CLU_2560513_0_0_1"/>
<dbReference type="AlphaFoldDB" id="K1PRP5"/>
<organism evidence="1">
    <name type="scientific">Magallana gigas</name>
    <name type="common">Pacific oyster</name>
    <name type="synonym">Crassostrea gigas</name>
    <dbReference type="NCBI Taxonomy" id="29159"/>
    <lineage>
        <taxon>Eukaryota</taxon>
        <taxon>Metazoa</taxon>
        <taxon>Spiralia</taxon>
        <taxon>Lophotrochozoa</taxon>
        <taxon>Mollusca</taxon>
        <taxon>Bivalvia</taxon>
        <taxon>Autobranchia</taxon>
        <taxon>Pteriomorphia</taxon>
        <taxon>Ostreida</taxon>
        <taxon>Ostreoidea</taxon>
        <taxon>Ostreidae</taxon>
        <taxon>Magallana</taxon>
    </lineage>
</organism>
<protein>
    <submittedName>
        <fullName evidence="1">Uncharacterized protein</fullName>
    </submittedName>
</protein>
<reference evidence="1" key="1">
    <citation type="journal article" date="2012" name="Nature">
        <title>The oyster genome reveals stress adaptation and complexity of shell formation.</title>
        <authorList>
            <person name="Zhang G."/>
            <person name="Fang X."/>
            <person name="Guo X."/>
            <person name="Li L."/>
            <person name="Luo R."/>
            <person name="Xu F."/>
            <person name="Yang P."/>
            <person name="Zhang L."/>
            <person name="Wang X."/>
            <person name="Qi H."/>
            <person name="Xiong Z."/>
            <person name="Que H."/>
            <person name="Xie Y."/>
            <person name="Holland P.W."/>
            <person name="Paps J."/>
            <person name="Zhu Y."/>
            <person name="Wu F."/>
            <person name="Chen Y."/>
            <person name="Wang J."/>
            <person name="Peng C."/>
            <person name="Meng J."/>
            <person name="Yang L."/>
            <person name="Liu J."/>
            <person name="Wen B."/>
            <person name="Zhang N."/>
            <person name="Huang Z."/>
            <person name="Zhu Q."/>
            <person name="Feng Y."/>
            <person name="Mount A."/>
            <person name="Hedgecock D."/>
            <person name="Xu Z."/>
            <person name="Liu Y."/>
            <person name="Domazet-Loso T."/>
            <person name="Du Y."/>
            <person name="Sun X."/>
            <person name="Zhang S."/>
            <person name="Liu B."/>
            <person name="Cheng P."/>
            <person name="Jiang X."/>
            <person name="Li J."/>
            <person name="Fan D."/>
            <person name="Wang W."/>
            <person name="Fu W."/>
            <person name="Wang T."/>
            <person name="Wang B."/>
            <person name="Zhang J."/>
            <person name="Peng Z."/>
            <person name="Li Y."/>
            <person name="Li N."/>
            <person name="Wang J."/>
            <person name="Chen M."/>
            <person name="He Y."/>
            <person name="Tan F."/>
            <person name="Song X."/>
            <person name="Zheng Q."/>
            <person name="Huang R."/>
            <person name="Yang H."/>
            <person name="Du X."/>
            <person name="Chen L."/>
            <person name="Yang M."/>
            <person name="Gaffney P.M."/>
            <person name="Wang S."/>
            <person name="Luo L."/>
            <person name="She Z."/>
            <person name="Ming Y."/>
            <person name="Huang W."/>
            <person name="Zhang S."/>
            <person name="Huang B."/>
            <person name="Zhang Y."/>
            <person name="Qu T."/>
            <person name="Ni P."/>
            <person name="Miao G."/>
            <person name="Wang J."/>
            <person name="Wang Q."/>
            <person name="Steinberg C.E."/>
            <person name="Wang H."/>
            <person name="Li N."/>
            <person name="Qian L."/>
            <person name="Zhang G."/>
            <person name="Li Y."/>
            <person name="Yang H."/>
            <person name="Liu X."/>
            <person name="Wang J."/>
            <person name="Yin Y."/>
            <person name="Wang J."/>
        </authorList>
    </citation>
    <scope>NUCLEOTIDE SEQUENCE [LARGE SCALE GENOMIC DNA]</scope>
    <source>
        <strain evidence="1">05x7-T-G4-1.051#20</strain>
    </source>
</reference>